<name>A0A8S1R7G9_9CILI</name>
<dbReference type="Pfam" id="PF01419">
    <property type="entry name" value="Jacalin"/>
    <property type="match status" value="1"/>
</dbReference>
<dbReference type="Proteomes" id="UP000692954">
    <property type="component" value="Unassembled WGS sequence"/>
</dbReference>
<organism evidence="2 3">
    <name type="scientific">Paramecium sonneborni</name>
    <dbReference type="NCBI Taxonomy" id="65129"/>
    <lineage>
        <taxon>Eukaryota</taxon>
        <taxon>Sar</taxon>
        <taxon>Alveolata</taxon>
        <taxon>Ciliophora</taxon>
        <taxon>Intramacronucleata</taxon>
        <taxon>Oligohymenophorea</taxon>
        <taxon>Peniculida</taxon>
        <taxon>Parameciidae</taxon>
        <taxon>Paramecium</taxon>
    </lineage>
</organism>
<reference evidence="2" key="1">
    <citation type="submission" date="2021-01" db="EMBL/GenBank/DDBJ databases">
        <authorList>
            <consortium name="Genoscope - CEA"/>
            <person name="William W."/>
        </authorList>
    </citation>
    <scope>NUCLEOTIDE SEQUENCE</scope>
</reference>
<gene>
    <name evidence="2" type="ORF">PSON_ATCC_30995.1.T1390173</name>
</gene>
<dbReference type="AlphaFoldDB" id="A0A8S1R7G9"/>
<evidence type="ECO:0000259" key="1">
    <source>
        <dbReference type="Pfam" id="PF01419"/>
    </source>
</evidence>
<proteinExistence type="predicted"/>
<keyword evidence="3" id="KW-1185">Reference proteome</keyword>
<dbReference type="InterPro" id="IPR001229">
    <property type="entry name" value="Jacalin-like_lectin_dom"/>
</dbReference>
<dbReference type="EMBL" id="CAJJDN010000139">
    <property type="protein sequence ID" value="CAD8122660.1"/>
    <property type="molecule type" value="Genomic_DNA"/>
</dbReference>
<feature type="domain" description="Jacalin-type lectin" evidence="1">
    <location>
        <begin position="30"/>
        <end position="128"/>
    </location>
</feature>
<sequence length="302" mass="35511">MKNQVPSQIVLGIDSQSLQKFNDEKQIRNGDFKISGIKVSVEREKICGIAIIYQNKANGRNIIFSDTCITGKDITLYEFVIPKDDYIQVIFGHYEMGINQLGFVTYLGKQVIFGVDKGYKFQFMFMGFTFTDCCGTFKPGFLESLSFKVVKLPKQFISLHLFPLLEIMYPNNLNNDFSFNSQNSIQIELQGQQNQDRNLFLQQRDEFQVDFQSDSYISNFKNQQFLMNSLYFTQNISSEIENQNQIHKKKRYITQNNNNQKSILGNNHGFRIINFFRNRKNRQNHGVLGKHHHHHHRHHRHH</sequence>
<accession>A0A8S1R7G9</accession>
<comment type="caution">
    <text evidence="2">The sequence shown here is derived from an EMBL/GenBank/DDBJ whole genome shotgun (WGS) entry which is preliminary data.</text>
</comment>
<protein>
    <recommendedName>
        <fullName evidence="1">Jacalin-type lectin domain-containing protein</fullName>
    </recommendedName>
</protein>
<evidence type="ECO:0000313" key="2">
    <source>
        <dbReference type="EMBL" id="CAD8122660.1"/>
    </source>
</evidence>
<evidence type="ECO:0000313" key="3">
    <source>
        <dbReference type="Proteomes" id="UP000692954"/>
    </source>
</evidence>